<dbReference type="SUPFAM" id="SSF53098">
    <property type="entry name" value="Ribonuclease H-like"/>
    <property type="match status" value="1"/>
</dbReference>
<organism evidence="2 3">
    <name type="scientific">Brassica campestris</name>
    <name type="common">Field mustard</name>
    <dbReference type="NCBI Taxonomy" id="3711"/>
    <lineage>
        <taxon>Eukaryota</taxon>
        <taxon>Viridiplantae</taxon>
        <taxon>Streptophyta</taxon>
        <taxon>Embryophyta</taxon>
        <taxon>Tracheophyta</taxon>
        <taxon>Spermatophyta</taxon>
        <taxon>Magnoliopsida</taxon>
        <taxon>eudicotyledons</taxon>
        <taxon>Gunneridae</taxon>
        <taxon>Pentapetalae</taxon>
        <taxon>rosids</taxon>
        <taxon>malvids</taxon>
        <taxon>Brassicales</taxon>
        <taxon>Brassicaceae</taxon>
        <taxon>Brassiceae</taxon>
        <taxon>Brassica</taxon>
    </lineage>
</organism>
<reference evidence="2 3" key="1">
    <citation type="submission" date="2018-06" db="EMBL/GenBank/DDBJ databases">
        <title>WGS assembly of Brassica rapa FPsc.</title>
        <authorList>
            <person name="Bowman J."/>
            <person name="Kohchi T."/>
            <person name="Yamato K."/>
            <person name="Jenkins J."/>
            <person name="Shu S."/>
            <person name="Ishizaki K."/>
            <person name="Yamaoka S."/>
            <person name="Nishihama R."/>
            <person name="Nakamura Y."/>
            <person name="Berger F."/>
            <person name="Adam C."/>
            <person name="Aki S."/>
            <person name="Althoff F."/>
            <person name="Araki T."/>
            <person name="Arteaga-Vazquez M."/>
            <person name="Balasubrmanian S."/>
            <person name="Bauer D."/>
            <person name="Boehm C."/>
            <person name="Briginshaw L."/>
            <person name="Caballero-Perez J."/>
            <person name="Catarino B."/>
            <person name="Chen F."/>
            <person name="Chiyoda S."/>
            <person name="Chovatia M."/>
            <person name="Davies K."/>
            <person name="Delmans M."/>
            <person name="Demura T."/>
            <person name="Dierschke T."/>
            <person name="Dolan L."/>
            <person name="Dorantes-Acosta A."/>
            <person name="Eklund D."/>
            <person name="Florent S."/>
            <person name="Flores-Sandoval E."/>
            <person name="Fujiyama A."/>
            <person name="Fukuzawa H."/>
            <person name="Galik B."/>
            <person name="Grimanelli D."/>
            <person name="Grimwood J."/>
            <person name="Grossniklaus U."/>
            <person name="Hamada T."/>
            <person name="Haseloff J."/>
            <person name="Hetherington A."/>
            <person name="Higo A."/>
            <person name="Hirakawa Y."/>
            <person name="Hundley H."/>
            <person name="Ikeda Y."/>
            <person name="Inoue K."/>
            <person name="Inoue S."/>
            <person name="Ishida S."/>
            <person name="Jia Q."/>
            <person name="Kakita M."/>
            <person name="Kanazawa T."/>
            <person name="Kawai Y."/>
            <person name="Kawashima T."/>
            <person name="Kennedy M."/>
            <person name="Kinose K."/>
            <person name="Kinoshita T."/>
            <person name="Kohara Y."/>
            <person name="Koide E."/>
            <person name="Komatsu K."/>
            <person name="Kopischke S."/>
            <person name="Kubo M."/>
            <person name="Kyozuka J."/>
            <person name="Lagercrantz U."/>
            <person name="Lin S."/>
            <person name="Lindquist E."/>
            <person name="Lipzen A."/>
            <person name="Lu C."/>
            <person name="Luna E."/>
            <person name="Martienssen R."/>
            <person name="Minamino N."/>
            <person name="Mizutani M."/>
            <person name="Mizutani M."/>
            <person name="Mochizuki N."/>
            <person name="Monte I."/>
            <person name="Mosher R."/>
            <person name="Nagasaki H."/>
            <person name="Nakagami H."/>
            <person name="Naramoto S."/>
            <person name="Nishitani K."/>
            <person name="Ohtani M."/>
            <person name="Okamoto T."/>
            <person name="Okumura M."/>
            <person name="Phillips J."/>
            <person name="Pollak B."/>
            <person name="Reinders A."/>
            <person name="Roevekamp M."/>
            <person name="Sano R."/>
            <person name="Sawa S."/>
            <person name="Schmid M."/>
            <person name="Shirakawa M."/>
            <person name="Solano R."/>
            <person name="Spunde A."/>
            <person name="Suetsugu N."/>
            <person name="Sugano S."/>
            <person name="Sugiyama A."/>
            <person name="Sun R."/>
            <person name="Suzuki Y."/>
            <person name="Takenaka M."/>
            <person name="Takezawa D."/>
            <person name="Tomogane H."/>
            <person name="Tsuzuki M."/>
            <person name="Ueda T."/>
            <person name="Umeda M."/>
            <person name="Ward J."/>
            <person name="Watanabe Y."/>
            <person name="Yazaki K."/>
            <person name="Yokoyama R."/>
            <person name="Yoshitake Y."/>
            <person name="Yotsui I."/>
            <person name="Zachgo S."/>
            <person name="Schmutz J."/>
        </authorList>
    </citation>
    <scope>NUCLEOTIDE SEQUENCE [LARGE SCALE GENOMIC DNA]</scope>
    <source>
        <strain evidence="3">cv. B-3</strain>
    </source>
</reference>
<dbReference type="Pfam" id="PF05699">
    <property type="entry name" value="Dimer_Tnp_hAT"/>
    <property type="match status" value="1"/>
</dbReference>
<dbReference type="Proteomes" id="UP000264353">
    <property type="component" value="Chromosome A2"/>
</dbReference>
<sequence length="251" mass="29131">MFFCGGVPFNLARNPHYHRSYLFSVVNKIDSYVPPSYNKLRTMLLQKERNNVENLLVPFKSTWKKKGSGPIFFKVVNCFGEVKDRFFISDLMQEVVNEKHCAISNVEKNEATYEEFADTRFTSIIVMLKRLKLIKKGLEAMVISEKWCTYREDDVGKATFFKGFNMHFSEFTMDPKKWWANVGAQTPSLQTLAFKLLGQPSASSCAERNWSNYSFIHSLGRNMLNPSRAQDLVFIHNNLRLLSSNSEQYEE</sequence>
<dbReference type="GO" id="GO:0046983">
    <property type="term" value="F:protein dimerization activity"/>
    <property type="evidence" value="ECO:0007669"/>
    <property type="project" value="InterPro"/>
</dbReference>
<dbReference type="AlphaFoldDB" id="A0A398AEU8"/>
<evidence type="ECO:0000259" key="1">
    <source>
        <dbReference type="Pfam" id="PF05699"/>
    </source>
</evidence>
<gene>
    <name evidence="2" type="ORF">BRARA_B02464</name>
</gene>
<name>A0A398AEU8_BRACM</name>
<evidence type="ECO:0000313" key="3">
    <source>
        <dbReference type="Proteomes" id="UP000264353"/>
    </source>
</evidence>
<evidence type="ECO:0000313" key="2">
    <source>
        <dbReference type="EMBL" id="RID75418.1"/>
    </source>
</evidence>
<proteinExistence type="predicted"/>
<feature type="domain" description="HAT C-terminal dimerisation" evidence="1">
    <location>
        <begin position="172"/>
        <end position="239"/>
    </location>
</feature>
<protein>
    <recommendedName>
        <fullName evidence="1">HAT C-terminal dimerisation domain-containing protein</fullName>
    </recommendedName>
</protein>
<dbReference type="EMBL" id="CM010629">
    <property type="protein sequence ID" value="RID75418.1"/>
    <property type="molecule type" value="Genomic_DNA"/>
</dbReference>
<accession>A0A398AEU8</accession>
<dbReference type="PANTHER" id="PTHR32166">
    <property type="entry name" value="OSJNBA0013A04.12 PROTEIN"/>
    <property type="match status" value="1"/>
</dbReference>
<dbReference type="InterPro" id="IPR008906">
    <property type="entry name" value="HATC_C_dom"/>
</dbReference>
<dbReference type="InterPro" id="IPR012337">
    <property type="entry name" value="RNaseH-like_sf"/>
</dbReference>
<dbReference type="PANTHER" id="PTHR32166:SF81">
    <property type="entry name" value="OS06G0658400 PROTEIN"/>
    <property type="match status" value="1"/>
</dbReference>